<protein>
    <submittedName>
        <fullName evidence="1">Uncharacterized protein</fullName>
    </submittedName>
</protein>
<keyword evidence="2" id="KW-1185">Reference proteome</keyword>
<gene>
    <name evidence="1" type="ORF">N7468_000419</name>
</gene>
<name>A0A9W9PK76_9EURO</name>
<reference evidence="1" key="1">
    <citation type="submission" date="2022-11" db="EMBL/GenBank/DDBJ databases">
        <authorList>
            <person name="Petersen C."/>
        </authorList>
    </citation>
    <scope>NUCLEOTIDE SEQUENCE</scope>
    <source>
        <strain evidence="1">IBT 19713</strain>
    </source>
</reference>
<evidence type="ECO:0000313" key="1">
    <source>
        <dbReference type="EMBL" id="KAJ5248968.1"/>
    </source>
</evidence>
<dbReference type="EMBL" id="JAPQKS010000001">
    <property type="protein sequence ID" value="KAJ5248968.1"/>
    <property type="molecule type" value="Genomic_DNA"/>
</dbReference>
<dbReference type="AlphaFoldDB" id="A0A9W9PK76"/>
<evidence type="ECO:0000313" key="2">
    <source>
        <dbReference type="Proteomes" id="UP001150941"/>
    </source>
</evidence>
<accession>A0A9W9PK76</accession>
<proteinExistence type="predicted"/>
<sequence length="125" mass="13881">MGSGAVLLHLVDRNNFDRKVSHAPEIHASEHIDTAFMADVLDSQARHSVSWLIHALTMPSSNSRTRLSFCNRSSNLVHLWSEVYLSALDIDLNEFPAVGKWADDIGKRPVIQKDGSCASQPSVRE</sequence>
<comment type="caution">
    <text evidence="1">The sequence shown here is derived from an EMBL/GenBank/DDBJ whole genome shotgun (WGS) entry which is preliminary data.</text>
</comment>
<organism evidence="1 2">
    <name type="scientific">Penicillium chermesinum</name>
    <dbReference type="NCBI Taxonomy" id="63820"/>
    <lineage>
        <taxon>Eukaryota</taxon>
        <taxon>Fungi</taxon>
        <taxon>Dikarya</taxon>
        <taxon>Ascomycota</taxon>
        <taxon>Pezizomycotina</taxon>
        <taxon>Eurotiomycetes</taxon>
        <taxon>Eurotiomycetidae</taxon>
        <taxon>Eurotiales</taxon>
        <taxon>Aspergillaceae</taxon>
        <taxon>Penicillium</taxon>
    </lineage>
</organism>
<dbReference type="GeneID" id="83197019"/>
<reference evidence="1" key="2">
    <citation type="journal article" date="2023" name="IMA Fungus">
        <title>Comparative genomic study of the Penicillium genus elucidates a diverse pangenome and 15 lateral gene transfer events.</title>
        <authorList>
            <person name="Petersen C."/>
            <person name="Sorensen T."/>
            <person name="Nielsen M.R."/>
            <person name="Sondergaard T.E."/>
            <person name="Sorensen J.L."/>
            <person name="Fitzpatrick D.A."/>
            <person name="Frisvad J.C."/>
            <person name="Nielsen K.L."/>
        </authorList>
    </citation>
    <scope>NUCLEOTIDE SEQUENCE</scope>
    <source>
        <strain evidence="1">IBT 19713</strain>
    </source>
</reference>
<dbReference type="RefSeq" id="XP_058335747.1">
    <property type="nucleotide sequence ID" value="XM_058469716.1"/>
</dbReference>
<dbReference type="Proteomes" id="UP001150941">
    <property type="component" value="Unassembled WGS sequence"/>
</dbReference>